<dbReference type="CTD" id="8031"/>
<dbReference type="InterPro" id="IPR022174">
    <property type="entry name" value="NCOA4_N"/>
</dbReference>
<keyword evidence="1" id="KW-0175">Coiled coil</keyword>
<dbReference type="GeneID" id="114842139"/>
<dbReference type="GO" id="GO:0003713">
    <property type="term" value="F:transcription coactivator activity"/>
    <property type="evidence" value="ECO:0007669"/>
    <property type="project" value="InterPro"/>
</dbReference>
<feature type="coiled-coil region" evidence="1">
    <location>
        <begin position="24"/>
        <end position="58"/>
    </location>
</feature>
<sequence>MTSKARVHTKGSRMLAAEMSGGGLKQCQQAQDQLEDAINGVTKAEQQLRENAKEVRAKLQSCVSRQLEALRCREVWLLSQIELLEQVKTETLQQQLYQLHWLRGQFDAICHQLQNSHSSNDLNNQLTSCMEKLSCLSLTPEETPEMSFQADTRSLRQAITSFGCITAQLPEGVSPQRGPVQSCPVTAKTQVPPLQVPEVAALSDWLLGTCPAKCAPIGHNLSQNPEDWLLSQTESKTSCPVLASVDFMQAWGHLRDLEAWLLKNQTPISRERTSSSCSSTFSIEKIDESDFNITPPEGDLDDWLVTPPYVAMETVSDAERWWQVLKPFEDTWSPSDWLAESSRSVTDCSSCCQTTRAMEIENLGQLKCLKTTVGLPEGPVMGLGAWLQQVVPVPDTCRANELCSSYNDCVCEDNCGKQALSLWLLQQDGRDKNGVSITTNTPPTMKTTLVADNAAQFTAKQAPLTLCHREQEQKVQAILQAWLHPIRSPCSSRSPLQTSSPPPPAWVAPGEGTESRAESPVMSLFHRPLDPELWILPGKSQSLASATSGQPTLTQEEDKWLLRKRSQVQVLPSVCDLFSCMKVGGDKEKWLHKAPVQM</sequence>
<protein>
    <submittedName>
        <fullName evidence="5">Nuclear receptor coactivator 4 isoform X3</fullName>
    </submittedName>
</protein>
<evidence type="ECO:0000256" key="2">
    <source>
        <dbReference type="SAM" id="MobiDB-lite"/>
    </source>
</evidence>
<dbReference type="RefSeq" id="XP_028983531.1">
    <property type="nucleotide sequence ID" value="XM_029127698.3"/>
</dbReference>
<evidence type="ECO:0000256" key="1">
    <source>
        <dbReference type="SAM" id="Coils"/>
    </source>
</evidence>
<feature type="domain" description="Nuclear receptor coactivator 4 N-terminal" evidence="3">
    <location>
        <begin position="201"/>
        <end position="321"/>
    </location>
</feature>
<dbReference type="Proteomes" id="UP000515150">
    <property type="component" value="Chromosome 15"/>
</dbReference>
<evidence type="ECO:0000259" key="3">
    <source>
        <dbReference type="Pfam" id="PF12489"/>
    </source>
</evidence>
<dbReference type="GO" id="GO:0009725">
    <property type="term" value="P:response to hormone"/>
    <property type="evidence" value="ECO:0007669"/>
    <property type="project" value="TreeGrafter"/>
</dbReference>
<gene>
    <name evidence="5" type="primary">ncoa4</name>
</gene>
<accession>A0A6P7KLY1</accession>
<dbReference type="InterPro" id="IPR039947">
    <property type="entry name" value="NCoA-4"/>
</dbReference>
<dbReference type="AlphaFoldDB" id="A0A6P7KLY1"/>
<dbReference type="GO" id="GO:0006879">
    <property type="term" value="P:intracellular iron ion homeostasis"/>
    <property type="evidence" value="ECO:0007669"/>
    <property type="project" value="InterPro"/>
</dbReference>
<dbReference type="PANTHER" id="PTHR17085">
    <property type="entry name" value="NUCLEAR RECEPTOR COACTIVATOR 4"/>
    <property type="match status" value="1"/>
</dbReference>
<dbReference type="OrthoDB" id="6334544at2759"/>
<reference evidence="5" key="1">
    <citation type="submission" date="2025-08" db="UniProtKB">
        <authorList>
            <consortium name="RefSeq"/>
        </authorList>
    </citation>
    <scope>IDENTIFICATION</scope>
</reference>
<proteinExistence type="predicted"/>
<feature type="region of interest" description="Disordered" evidence="2">
    <location>
        <begin position="492"/>
        <end position="520"/>
    </location>
</feature>
<organism evidence="4 5">
    <name type="scientific">Betta splendens</name>
    <name type="common">Siamese fighting fish</name>
    <dbReference type="NCBI Taxonomy" id="158456"/>
    <lineage>
        <taxon>Eukaryota</taxon>
        <taxon>Metazoa</taxon>
        <taxon>Chordata</taxon>
        <taxon>Craniata</taxon>
        <taxon>Vertebrata</taxon>
        <taxon>Euteleostomi</taxon>
        <taxon>Actinopterygii</taxon>
        <taxon>Neopterygii</taxon>
        <taxon>Teleostei</taxon>
        <taxon>Neoteleostei</taxon>
        <taxon>Acanthomorphata</taxon>
        <taxon>Anabantaria</taxon>
        <taxon>Anabantiformes</taxon>
        <taxon>Anabantoidei</taxon>
        <taxon>Osphronemidae</taxon>
        <taxon>Betta</taxon>
    </lineage>
</organism>
<keyword evidence="4" id="KW-1185">Reference proteome</keyword>
<dbReference type="Pfam" id="PF12489">
    <property type="entry name" value="ARA70"/>
    <property type="match status" value="2"/>
</dbReference>
<name>A0A6P7KLY1_BETSP</name>
<feature type="domain" description="Nuclear receptor coactivator 4 N-terminal" evidence="3">
    <location>
        <begin position="24"/>
        <end position="154"/>
    </location>
</feature>
<evidence type="ECO:0000313" key="4">
    <source>
        <dbReference type="Proteomes" id="UP000515150"/>
    </source>
</evidence>
<dbReference type="PANTHER" id="PTHR17085:SF3">
    <property type="entry name" value="NUCLEAR RECEPTOR COACTIVATOR 4"/>
    <property type="match status" value="1"/>
</dbReference>
<evidence type="ECO:0000313" key="5">
    <source>
        <dbReference type="RefSeq" id="XP_028983531.1"/>
    </source>
</evidence>
<keyword evidence="5" id="KW-0675">Receptor</keyword>